<dbReference type="AlphaFoldDB" id="A0A543J5H7"/>
<evidence type="ECO:0000313" key="1">
    <source>
        <dbReference type="EMBL" id="TQM78079.1"/>
    </source>
</evidence>
<accession>A0A543J5H7</accession>
<dbReference type="EMBL" id="VFPP01000001">
    <property type="protein sequence ID" value="TQM78079.1"/>
    <property type="molecule type" value="Genomic_DNA"/>
</dbReference>
<keyword evidence="2" id="KW-1185">Reference proteome</keyword>
<name>A0A543J5H7_9PSEU</name>
<reference evidence="1 2" key="1">
    <citation type="submission" date="2019-06" db="EMBL/GenBank/DDBJ databases">
        <title>Sequencing the genomes of 1000 actinobacteria strains.</title>
        <authorList>
            <person name="Klenk H.-P."/>
        </authorList>
    </citation>
    <scope>NUCLEOTIDE SEQUENCE [LARGE SCALE GENOMIC DNA]</scope>
    <source>
        <strain evidence="1 2">DSM 45456</strain>
    </source>
</reference>
<organism evidence="1 2">
    <name type="scientific">Saccharothrix saharensis</name>
    <dbReference type="NCBI Taxonomy" id="571190"/>
    <lineage>
        <taxon>Bacteria</taxon>
        <taxon>Bacillati</taxon>
        <taxon>Actinomycetota</taxon>
        <taxon>Actinomycetes</taxon>
        <taxon>Pseudonocardiales</taxon>
        <taxon>Pseudonocardiaceae</taxon>
        <taxon>Saccharothrix</taxon>
    </lineage>
</organism>
<dbReference type="Proteomes" id="UP000316628">
    <property type="component" value="Unassembled WGS sequence"/>
</dbReference>
<sequence length="355" mass="37496">MGAGAPFAWSGRVITGWASGWGLVGRVGVRLDGAVDALAGRAAAALARVDVPWSVRWDELAAVVAELSAVVRAGSGASVARELVEVLVSAAQGGARRAALAGLVDRVLDLHAVACGGAPVDGRELAAWLLWLQTGFAEPPEVRLAAYASALGEDGLAFYRERAVARFERLPVIGFGETGRYDRERWALLRVMEELAEHTGDVDLQVVVLSKDLSSGWHYLQVATVLRDAGRSAEAVAWVERGLAATGGRGAATRLVDLGVDECLRAGWVRRAVGLRRRAFEAHPGWEGYARLRAVASSAGDWSAVCEEVLTGLVGVADEVLWQVVEAESAVPGGPPGWVGRLRAELVRRRGTGGS</sequence>
<gene>
    <name evidence="1" type="ORF">FHX81_0328</name>
</gene>
<protein>
    <submittedName>
        <fullName evidence="1">Uncharacterized protein</fullName>
    </submittedName>
</protein>
<comment type="caution">
    <text evidence="1">The sequence shown here is derived from an EMBL/GenBank/DDBJ whole genome shotgun (WGS) entry which is preliminary data.</text>
</comment>
<evidence type="ECO:0000313" key="2">
    <source>
        <dbReference type="Proteomes" id="UP000316628"/>
    </source>
</evidence>
<proteinExistence type="predicted"/>